<keyword evidence="8" id="KW-0862">Zinc</keyword>
<evidence type="ECO:0000256" key="3">
    <source>
        <dbReference type="ARBA" id="ARBA00022490"/>
    </source>
</evidence>
<dbReference type="PROSITE" id="PS00759">
    <property type="entry name" value="ARGE_DAPE_CPG2_2"/>
    <property type="match status" value="1"/>
</dbReference>
<proteinExistence type="inferred from homology"/>
<dbReference type="InterPro" id="IPR001261">
    <property type="entry name" value="ArgE/DapE_CS"/>
</dbReference>
<dbReference type="InterPro" id="IPR036264">
    <property type="entry name" value="Bact_exopeptidase_dim_dom"/>
</dbReference>
<dbReference type="GO" id="GO:0006526">
    <property type="term" value="P:L-arginine biosynthetic process"/>
    <property type="evidence" value="ECO:0007669"/>
    <property type="project" value="UniProtKB-KW"/>
</dbReference>
<evidence type="ECO:0000256" key="2">
    <source>
        <dbReference type="ARBA" id="ARBA00005691"/>
    </source>
</evidence>
<evidence type="ECO:0000256" key="7">
    <source>
        <dbReference type="ARBA" id="ARBA00022801"/>
    </source>
</evidence>
<dbReference type="Pfam" id="PF01546">
    <property type="entry name" value="Peptidase_M20"/>
    <property type="match status" value="1"/>
</dbReference>
<dbReference type="NCBIfam" id="NF005710">
    <property type="entry name" value="PRK07522.1"/>
    <property type="match status" value="1"/>
</dbReference>
<dbReference type="GO" id="GO:0008777">
    <property type="term" value="F:acetylornithine deacetylase activity"/>
    <property type="evidence" value="ECO:0007669"/>
    <property type="project" value="TreeGrafter"/>
</dbReference>
<dbReference type="GO" id="GO:0046872">
    <property type="term" value="F:metal ion binding"/>
    <property type="evidence" value="ECO:0007669"/>
    <property type="project" value="UniProtKB-KW"/>
</dbReference>
<dbReference type="PANTHER" id="PTHR43808">
    <property type="entry name" value="ACETYLORNITHINE DEACETYLASE"/>
    <property type="match status" value="1"/>
</dbReference>
<dbReference type="InterPro" id="IPR050072">
    <property type="entry name" value="Peptidase_M20A"/>
</dbReference>
<keyword evidence="6" id="KW-0479">Metal-binding</keyword>
<gene>
    <name evidence="11" type="ORF">C7410_12626</name>
</gene>
<evidence type="ECO:0000256" key="8">
    <source>
        <dbReference type="ARBA" id="ARBA00022833"/>
    </source>
</evidence>
<sequence length="390" mass="42233">MSEPCETKSRAMLERLIGFATVSRDSNLELIAFIESYLAGLGVECELFHNAQRTKANLFATIGPRDRGGIVLSGHTDVVPVDGQAWTVEPFRLTGKNGRLYGRGTADMKSFIACVLAAVPAFLRAPLVMPVHLAFSYDEEIGCLGVRPMLAELAQRAHAPRLCLIGEPTELKPVLGHKGKLAMRCHVKGAACHSAYAPYGVNAIQYAARLINKLEAIGDELARPEYRDARFDPPFSTLQTGVVKGGRALNIVPAECEFDFEVRTVPGFDALTVADDLKRYAESELVPKMRAVHADTGIRFEALNAYPGLATRPESEVAQLLARLCESSDFGTVAFGTEGGLYAQAGIPTVVCGPGSMDQGHKPDEFVTLDQLDRCDAMLMRLAQHLQTAG</sequence>
<evidence type="ECO:0000256" key="5">
    <source>
        <dbReference type="ARBA" id="ARBA00022605"/>
    </source>
</evidence>
<reference evidence="11 12" key="1">
    <citation type="submission" date="2018-06" db="EMBL/GenBank/DDBJ databases">
        <title>Genomic Encyclopedia of Type Strains, Phase IV (KMG-V): Genome sequencing to study the core and pangenomes of soil and plant-associated prokaryotes.</title>
        <authorList>
            <person name="Whitman W."/>
        </authorList>
    </citation>
    <scope>NUCLEOTIDE SEQUENCE [LARGE SCALE GENOMIC DNA]</scope>
    <source>
        <strain evidence="11 12">SRCL-318</strain>
    </source>
</reference>
<dbReference type="InterPro" id="IPR002933">
    <property type="entry name" value="Peptidase_M20"/>
</dbReference>
<dbReference type="Proteomes" id="UP000247772">
    <property type="component" value="Unassembled WGS sequence"/>
</dbReference>
<organism evidence="11 12">
    <name type="scientific">Paraburkholderia silvatlantica</name>
    <dbReference type="NCBI Taxonomy" id="321895"/>
    <lineage>
        <taxon>Bacteria</taxon>
        <taxon>Pseudomonadati</taxon>
        <taxon>Pseudomonadota</taxon>
        <taxon>Betaproteobacteria</taxon>
        <taxon>Burkholderiales</taxon>
        <taxon>Burkholderiaceae</taxon>
        <taxon>Paraburkholderia</taxon>
    </lineage>
</organism>
<dbReference type="InterPro" id="IPR011650">
    <property type="entry name" value="Peptidase_M20_dimer"/>
</dbReference>
<dbReference type="CDD" id="cd03894">
    <property type="entry name" value="M20_ArgE"/>
    <property type="match status" value="1"/>
</dbReference>
<keyword evidence="4" id="KW-0055">Arginine biosynthesis</keyword>
<dbReference type="OrthoDB" id="3665926at2"/>
<protein>
    <submittedName>
        <fullName evidence="11">Acetylornithine deacetylase</fullName>
    </submittedName>
</protein>
<accession>A0A2V4TEU8</accession>
<keyword evidence="9" id="KW-0170">Cobalt</keyword>
<dbReference type="NCBIfam" id="TIGR01892">
    <property type="entry name" value="AcOrn-deacetyl"/>
    <property type="match status" value="1"/>
</dbReference>
<dbReference type="EMBL" id="QJSQ01000026">
    <property type="protein sequence ID" value="PYE17217.1"/>
    <property type="molecule type" value="Genomic_DNA"/>
</dbReference>
<evidence type="ECO:0000256" key="6">
    <source>
        <dbReference type="ARBA" id="ARBA00022723"/>
    </source>
</evidence>
<keyword evidence="5" id="KW-0028">Amino-acid biosynthesis</keyword>
<keyword evidence="3" id="KW-0963">Cytoplasm</keyword>
<evidence type="ECO:0000256" key="1">
    <source>
        <dbReference type="ARBA" id="ARBA00001947"/>
    </source>
</evidence>
<dbReference type="InterPro" id="IPR010169">
    <property type="entry name" value="AcOrn-deacetyl"/>
</dbReference>
<evidence type="ECO:0000256" key="4">
    <source>
        <dbReference type="ARBA" id="ARBA00022571"/>
    </source>
</evidence>
<evidence type="ECO:0000313" key="12">
    <source>
        <dbReference type="Proteomes" id="UP000247772"/>
    </source>
</evidence>
<evidence type="ECO:0000259" key="10">
    <source>
        <dbReference type="Pfam" id="PF07687"/>
    </source>
</evidence>
<evidence type="ECO:0000256" key="9">
    <source>
        <dbReference type="ARBA" id="ARBA00023285"/>
    </source>
</evidence>
<dbReference type="Pfam" id="PF07687">
    <property type="entry name" value="M20_dimer"/>
    <property type="match status" value="1"/>
</dbReference>
<dbReference type="PANTHER" id="PTHR43808:SF31">
    <property type="entry name" value="N-ACETYL-L-CITRULLINE DEACETYLASE"/>
    <property type="match status" value="1"/>
</dbReference>
<evidence type="ECO:0000313" key="11">
    <source>
        <dbReference type="EMBL" id="PYE17217.1"/>
    </source>
</evidence>
<dbReference type="RefSeq" id="WP_110856803.1">
    <property type="nucleotide sequence ID" value="NZ_QJSQ01000026.1"/>
</dbReference>
<dbReference type="Gene3D" id="3.40.630.10">
    <property type="entry name" value="Zn peptidases"/>
    <property type="match status" value="1"/>
</dbReference>
<comment type="caution">
    <text evidence="11">The sequence shown here is derived from an EMBL/GenBank/DDBJ whole genome shotgun (WGS) entry which is preliminary data.</text>
</comment>
<comment type="cofactor">
    <cofactor evidence="1">
        <name>Zn(2+)</name>
        <dbReference type="ChEBI" id="CHEBI:29105"/>
    </cofactor>
</comment>
<dbReference type="SUPFAM" id="SSF53187">
    <property type="entry name" value="Zn-dependent exopeptidases"/>
    <property type="match status" value="1"/>
</dbReference>
<name>A0A2V4TEU8_9BURK</name>
<dbReference type="Gene3D" id="3.30.70.360">
    <property type="match status" value="1"/>
</dbReference>
<feature type="domain" description="Peptidase M20 dimerisation" evidence="10">
    <location>
        <begin position="176"/>
        <end position="287"/>
    </location>
</feature>
<dbReference type="AlphaFoldDB" id="A0A2V4TEU8"/>
<keyword evidence="7" id="KW-0378">Hydrolase</keyword>
<dbReference type="SUPFAM" id="SSF55031">
    <property type="entry name" value="Bacterial exopeptidase dimerisation domain"/>
    <property type="match status" value="1"/>
</dbReference>
<comment type="similarity">
    <text evidence="2">Belongs to the peptidase M20A family. ArgE subfamily.</text>
</comment>